<dbReference type="VEuPathDB" id="VectorBase:BGLB023604"/>
<dbReference type="AlphaFoldDB" id="A0A2C9KUH7"/>
<gene>
    <name evidence="2" type="primary">106073095</name>
</gene>
<dbReference type="EnsemblMetazoa" id="BGLB023604-RA">
    <property type="protein sequence ID" value="BGLB023604-PA"/>
    <property type="gene ID" value="BGLB023604"/>
</dbReference>
<dbReference type="KEGG" id="bgt:106073095"/>
<evidence type="ECO:0000313" key="2">
    <source>
        <dbReference type="EnsemblMetazoa" id="BGLB023604-PA"/>
    </source>
</evidence>
<evidence type="ECO:0000313" key="3">
    <source>
        <dbReference type="Proteomes" id="UP000076420"/>
    </source>
</evidence>
<proteinExistence type="predicted"/>
<keyword evidence="1" id="KW-0812">Transmembrane</keyword>
<dbReference type="VEuPathDB" id="VectorBase:BGLAX_027083"/>
<protein>
    <submittedName>
        <fullName evidence="2">Uncharacterized protein</fullName>
    </submittedName>
</protein>
<dbReference type="Proteomes" id="UP000076420">
    <property type="component" value="Unassembled WGS sequence"/>
</dbReference>
<accession>A0A2C9KUH7</accession>
<feature type="transmembrane region" description="Helical" evidence="1">
    <location>
        <begin position="40"/>
        <end position="60"/>
    </location>
</feature>
<reference evidence="2" key="1">
    <citation type="submission" date="2020-05" db="UniProtKB">
        <authorList>
            <consortium name="EnsemblMetazoa"/>
        </authorList>
    </citation>
    <scope>IDENTIFICATION</scope>
    <source>
        <strain evidence="2">BB02</strain>
    </source>
</reference>
<name>A0A2C9KUH7_BIOGL</name>
<organism evidence="2 3">
    <name type="scientific">Biomphalaria glabrata</name>
    <name type="common">Bloodfluke planorb</name>
    <name type="synonym">Freshwater snail</name>
    <dbReference type="NCBI Taxonomy" id="6526"/>
    <lineage>
        <taxon>Eukaryota</taxon>
        <taxon>Metazoa</taxon>
        <taxon>Spiralia</taxon>
        <taxon>Lophotrochozoa</taxon>
        <taxon>Mollusca</taxon>
        <taxon>Gastropoda</taxon>
        <taxon>Heterobranchia</taxon>
        <taxon>Euthyneura</taxon>
        <taxon>Panpulmonata</taxon>
        <taxon>Hygrophila</taxon>
        <taxon>Lymnaeoidea</taxon>
        <taxon>Planorbidae</taxon>
        <taxon>Biomphalaria</taxon>
    </lineage>
</organism>
<keyword evidence="1" id="KW-0472">Membrane</keyword>
<sequence>MTLCPFEVFQKAYQDLVFSNDECADIRLADVSQHFLIDNLVPILVAVLVLCLALLAFLGYKVYTVKHQLKQTLTQDQYTLLENDLEVSDSEKEFELEEISGLYDKVYDKAGNSLQ</sequence>
<evidence type="ECO:0000256" key="1">
    <source>
        <dbReference type="SAM" id="Phobius"/>
    </source>
</evidence>
<keyword evidence="1" id="KW-1133">Transmembrane helix</keyword>